<dbReference type="EMBL" id="CM023483">
    <property type="protein sequence ID" value="KAH6937159.1"/>
    <property type="molecule type" value="Genomic_DNA"/>
</dbReference>
<organism evidence="1 2">
    <name type="scientific">Hyalomma asiaticum</name>
    <name type="common">Tick</name>
    <dbReference type="NCBI Taxonomy" id="266040"/>
    <lineage>
        <taxon>Eukaryota</taxon>
        <taxon>Metazoa</taxon>
        <taxon>Ecdysozoa</taxon>
        <taxon>Arthropoda</taxon>
        <taxon>Chelicerata</taxon>
        <taxon>Arachnida</taxon>
        <taxon>Acari</taxon>
        <taxon>Parasitiformes</taxon>
        <taxon>Ixodida</taxon>
        <taxon>Ixodoidea</taxon>
        <taxon>Ixodidae</taxon>
        <taxon>Hyalomminae</taxon>
        <taxon>Hyalomma</taxon>
    </lineage>
</organism>
<reference evidence="1" key="1">
    <citation type="submission" date="2020-05" db="EMBL/GenBank/DDBJ databases">
        <title>Large-scale comparative analyses of tick genomes elucidate their genetic diversity and vector capacities.</title>
        <authorList>
            <person name="Jia N."/>
            <person name="Wang J."/>
            <person name="Shi W."/>
            <person name="Du L."/>
            <person name="Sun Y."/>
            <person name="Zhan W."/>
            <person name="Jiang J."/>
            <person name="Wang Q."/>
            <person name="Zhang B."/>
            <person name="Ji P."/>
            <person name="Sakyi L.B."/>
            <person name="Cui X."/>
            <person name="Yuan T."/>
            <person name="Jiang B."/>
            <person name="Yang W."/>
            <person name="Lam T.T.-Y."/>
            <person name="Chang Q."/>
            <person name="Ding S."/>
            <person name="Wang X."/>
            <person name="Zhu J."/>
            <person name="Ruan X."/>
            <person name="Zhao L."/>
            <person name="Wei J."/>
            <person name="Que T."/>
            <person name="Du C."/>
            <person name="Cheng J."/>
            <person name="Dai P."/>
            <person name="Han X."/>
            <person name="Huang E."/>
            <person name="Gao Y."/>
            <person name="Liu J."/>
            <person name="Shao H."/>
            <person name="Ye R."/>
            <person name="Li L."/>
            <person name="Wei W."/>
            <person name="Wang X."/>
            <person name="Wang C."/>
            <person name="Yang T."/>
            <person name="Huo Q."/>
            <person name="Li W."/>
            <person name="Guo W."/>
            <person name="Chen H."/>
            <person name="Zhou L."/>
            <person name="Ni X."/>
            <person name="Tian J."/>
            <person name="Zhou Y."/>
            <person name="Sheng Y."/>
            <person name="Liu T."/>
            <person name="Pan Y."/>
            <person name="Xia L."/>
            <person name="Li J."/>
            <person name="Zhao F."/>
            <person name="Cao W."/>
        </authorList>
    </citation>
    <scope>NUCLEOTIDE SEQUENCE</scope>
    <source>
        <strain evidence="1">Hyas-2018</strain>
    </source>
</reference>
<name>A0ACB7STR2_HYAAI</name>
<gene>
    <name evidence="1" type="ORF">HPB50_025805</name>
</gene>
<proteinExistence type="predicted"/>
<keyword evidence="2" id="KW-1185">Reference proteome</keyword>
<protein>
    <submittedName>
        <fullName evidence="1">Uncharacterized protein</fullName>
    </submittedName>
</protein>
<evidence type="ECO:0000313" key="2">
    <source>
        <dbReference type="Proteomes" id="UP000821845"/>
    </source>
</evidence>
<accession>A0ACB7STR2</accession>
<evidence type="ECO:0000313" key="1">
    <source>
        <dbReference type="EMBL" id="KAH6937159.1"/>
    </source>
</evidence>
<dbReference type="Proteomes" id="UP000821845">
    <property type="component" value="Chromosome 3"/>
</dbReference>
<comment type="caution">
    <text evidence="1">The sequence shown here is derived from an EMBL/GenBank/DDBJ whole genome shotgun (WGS) entry which is preliminary data.</text>
</comment>
<sequence length="804" mass="88373">MRLAPRAEVDRVVLIEYDSARCGSPQGLPRSATITAAAAATCFAECATESCSFVPHVYGGISAGTSLNNGVRDEVTLAKCVQCLEVMRLGLSRISGTDFVPLRRSCSLRGNAYARKDIVRSRDPFSFFFFFFFFYVRDRPGYVPLLGQATVAGVCHRIGIILIVIAISRRKKQKKLATAAVTDLDRPHLRLMRTPYDDGHRPRPARKIVITDSTCQSYDREDTRSTLDRVSKASRESSTRQEMHPFRLAVVIAVLLFASAVIAQLVRWRTGTSRAFFRLPQPFNLDRVEALRVFVQGGQPVVCYRGIPYALPPVGELRFRPSVPATGIGSPVNGSREPAINLKGGRHSCLQDGGPLPSWLQTRSEELSEDCLHLNLWTPDTSCMSSQRGHECGNRTVVVFIHGGDLRYTGNRAYDGAALSSLGDLVVAIPNYRLGLLGRPVGTADSIEHLGIGDQLTALRWLRDNVGLFGGNASQMVLVGHGAGAASVGHLMLARHPELASVRRYVMLSGSPYLEHPAVTLRKLRILAHRLRCEIDEETPEDAGEELSCLRKVPTAALRRRLVGLSSDLFEISTSMDDASDATHYSPRRGGGESRTLLLGTAADEGFFFVDHVTSRSSEPEYVLRRVLKSQGVRDVAAFLEKYKLDLNSTNATVLWSEAYADVKYRCPVQMFADAVARRGVASVYRFVVKEPPPSSFADDSGLRGEATHYAAAHLLFADAATLRTEDVGLRTLFVRALAWELPPTVTGGKWIPYNEERKSAVMMDSIGFAQISMDVDYCRHLREHGTALSNSSLSERALASGVL</sequence>